<keyword evidence="5" id="KW-0238">DNA-binding</keyword>
<dbReference type="GO" id="GO:0000981">
    <property type="term" value="F:DNA-binding transcription factor activity, RNA polymerase II-specific"/>
    <property type="evidence" value="ECO:0007669"/>
    <property type="project" value="InterPro"/>
</dbReference>
<sequence length="1036" mass="115628">MDEHFNSLHGPNTAGDENGHSAAAESQPHTHDESAGAETQDESLEENLHPSQSKPDKNSIPMQKRRRVTRACDECRRKKIKCDGKQPCTHCTVYSYECTYDQPSNRRRNPTPQHVEALEARLHKVEEILQFLAPDLDLNDPHLLATDTEQIVAALRRDGLPDGPTSKPPASNAPQQDTCADGADGSFLETMMENSGFLDVDDQGHWDYHGHSSSIIFMQRLRKQIGNVFSVPLRPLNKPVPIMQMFESPKSQSESPQDMNGHNLPPTHDLPAKDVAMRLCQSAFGHACILMRFIHEPTFWSTFDRVYANSYEQFTNEEHTFLPLLYVAMAVGCLFSSSDVESAIDRTGYEGAIGQGFQYFRAGRHLLDITDCRDLITLQAICFMVLFLQSTAKLSTCYSYVGIALRAALRLGLHRKVDANFDPVENELRKRIFWTVRKMDIYVSSLLGLPQMVSSKDIDQEYPLDIDDEFITHTGILTMPSDRVSFMAGSNAQASLSDVMIKVVKYIYPVKLAEHQSKADHTYMISHAKIREIERDLQVWMENLPTTLRPGSEVSPEYERMQQLLRISYAHVQMLMYRPFLHYVANSFHNQSIDKRSYACAAACISVSRNVVHITASMYRKGLLNGSYWFVMYTTYFAILSLVFFVLENPDLSTAKDGILKDALEGKTTLAMLAKKSMAADRCAQSLIGLFKQLPEKLKSRQTSAAHHVVNLKRPPPSNTPAKTRVQRPSSMSLPFETPQRSNSFPTKLRAPQERQANEFNNNNNNTKKSIDDTLPRRSQTWLWDGTSDSTESPASMSPSFSHQSSPAASQSLTQPPAQQPFVPSQQPCTNQVLPDLMPIMFPSGDQLAYPAQPMSTLEDGHFREDISNSPMQYTPESLVQGNAPAALSGGFSHNTSSNNFDGFSGIQGLHGPLPTRSATTLAPHLQRLGLETQLYSPATQSSSTPDTLQSPDLVSLPHNYVWQSFGPSTQNTAREQLMKEKSAPGDSNLTIDDVGVTSMGMGFDMDVNFGEILGTNPSNTSAMNDDWSQWMNTGV</sequence>
<feature type="region of interest" description="Disordered" evidence="8">
    <location>
        <begin position="1"/>
        <end position="68"/>
    </location>
</feature>
<keyword evidence="6" id="KW-0804">Transcription</keyword>
<dbReference type="SUPFAM" id="SSF57701">
    <property type="entry name" value="Zn2/Cys6 DNA-binding domain"/>
    <property type="match status" value="1"/>
</dbReference>
<evidence type="ECO:0000313" key="11">
    <source>
        <dbReference type="Proteomes" id="UP000214365"/>
    </source>
</evidence>
<feature type="compositionally biased region" description="Polar residues" evidence="8">
    <location>
        <begin position="727"/>
        <end position="746"/>
    </location>
</feature>
<reference evidence="10 11" key="1">
    <citation type="submission" date="2015-06" db="EMBL/GenBank/DDBJ databases">
        <title>Talaromyces atroroseus IBT 11181 draft genome.</title>
        <authorList>
            <person name="Rasmussen K.B."/>
            <person name="Rasmussen S."/>
            <person name="Petersen B."/>
            <person name="Sicheritz-Ponten T."/>
            <person name="Mortensen U.H."/>
            <person name="Thrane U."/>
        </authorList>
    </citation>
    <scope>NUCLEOTIDE SEQUENCE [LARGE SCALE GENOMIC DNA]</scope>
    <source>
        <strain evidence="10 11">IBT 11181</strain>
    </source>
</reference>
<comment type="subcellular location">
    <subcellularLocation>
        <location evidence="1">Nucleus</location>
    </subcellularLocation>
</comment>
<dbReference type="PROSITE" id="PS50048">
    <property type="entry name" value="ZN2_CY6_FUNGAL_2"/>
    <property type="match status" value="1"/>
</dbReference>
<dbReference type="GO" id="GO:0005634">
    <property type="term" value="C:nucleus"/>
    <property type="evidence" value="ECO:0007669"/>
    <property type="project" value="UniProtKB-SubCell"/>
</dbReference>
<name>A0A1Q5Q8A3_TALAT</name>
<keyword evidence="4" id="KW-0805">Transcription regulation</keyword>
<feature type="compositionally biased region" description="Polar residues" evidence="8">
    <location>
        <begin position="168"/>
        <end position="178"/>
    </location>
</feature>
<dbReference type="GeneID" id="31003868"/>
<dbReference type="EMBL" id="LFMY01000005">
    <property type="protein sequence ID" value="OKL60341.1"/>
    <property type="molecule type" value="Genomic_DNA"/>
</dbReference>
<comment type="caution">
    <text evidence="10">The sequence shown here is derived from an EMBL/GenBank/DDBJ whole genome shotgun (WGS) entry which is preliminary data.</text>
</comment>
<evidence type="ECO:0000256" key="8">
    <source>
        <dbReference type="SAM" id="MobiDB-lite"/>
    </source>
</evidence>
<keyword evidence="2" id="KW-0479">Metal-binding</keyword>
<evidence type="ECO:0000256" key="3">
    <source>
        <dbReference type="ARBA" id="ARBA00022833"/>
    </source>
</evidence>
<dbReference type="InterPro" id="IPR051711">
    <property type="entry name" value="Stress_Response_Reg"/>
</dbReference>
<dbReference type="GO" id="GO:0008270">
    <property type="term" value="F:zinc ion binding"/>
    <property type="evidence" value="ECO:0007669"/>
    <property type="project" value="InterPro"/>
</dbReference>
<dbReference type="Pfam" id="PF04082">
    <property type="entry name" value="Fungal_trans"/>
    <property type="match status" value="1"/>
</dbReference>
<evidence type="ECO:0000313" key="10">
    <source>
        <dbReference type="EMBL" id="OKL60341.1"/>
    </source>
</evidence>
<organism evidence="10 11">
    <name type="scientific">Talaromyces atroroseus</name>
    <dbReference type="NCBI Taxonomy" id="1441469"/>
    <lineage>
        <taxon>Eukaryota</taxon>
        <taxon>Fungi</taxon>
        <taxon>Dikarya</taxon>
        <taxon>Ascomycota</taxon>
        <taxon>Pezizomycotina</taxon>
        <taxon>Eurotiomycetes</taxon>
        <taxon>Eurotiomycetidae</taxon>
        <taxon>Eurotiales</taxon>
        <taxon>Trichocomaceae</taxon>
        <taxon>Talaromyces</taxon>
        <taxon>Talaromyces sect. Trachyspermi</taxon>
    </lineage>
</organism>
<dbReference type="CDD" id="cd00067">
    <property type="entry name" value="GAL4"/>
    <property type="match status" value="1"/>
</dbReference>
<dbReference type="CDD" id="cd12148">
    <property type="entry name" value="fungal_TF_MHR"/>
    <property type="match status" value="1"/>
</dbReference>
<dbReference type="Proteomes" id="UP000214365">
    <property type="component" value="Unassembled WGS sequence"/>
</dbReference>
<dbReference type="PANTHER" id="PTHR47540">
    <property type="entry name" value="THIAMINE REPRESSIBLE GENES REGULATORY PROTEIN THI5"/>
    <property type="match status" value="1"/>
</dbReference>
<dbReference type="InterPro" id="IPR036864">
    <property type="entry name" value="Zn2-C6_fun-type_DNA-bd_sf"/>
</dbReference>
<feature type="region of interest" description="Disordered" evidence="8">
    <location>
        <begin position="248"/>
        <end position="267"/>
    </location>
</feature>
<dbReference type="InterPro" id="IPR001138">
    <property type="entry name" value="Zn2Cys6_DnaBD"/>
</dbReference>
<dbReference type="GO" id="GO:0045944">
    <property type="term" value="P:positive regulation of transcription by RNA polymerase II"/>
    <property type="evidence" value="ECO:0007669"/>
    <property type="project" value="TreeGrafter"/>
</dbReference>
<evidence type="ECO:0000256" key="1">
    <source>
        <dbReference type="ARBA" id="ARBA00004123"/>
    </source>
</evidence>
<dbReference type="Gene3D" id="4.10.240.10">
    <property type="entry name" value="Zn(2)-C6 fungal-type DNA-binding domain"/>
    <property type="match status" value="1"/>
</dbReference>
<feature type="compositionally biased region" description="Polar residues" evidence="8">
    <location>
        <begin position="249"/>
        <end position="260"/>
    </location>
</feature>
<feature type="compositionally biased region" description="Polar residues" evidence="8">
    <location>
        <begin position="813"/>
        <end position="831"/>
    </location>
</feature>
<dbReference type="PANTHER" id="PTHR47540:SF1">
    <property type="entry name" value="ACTIVATOR OF STRESS GENES 1-RELATED"/>
    <property type="match status" value="1"/>
</dbReference>
<dbReference type="RefSeq" id="XP_020120462.1">
    <property type="nucleotide sequence ID" value="XM_020266400.1"/>
</dbReference>
<accession>A0A1Q5Q8A3</accession>
<evidence type="ECO:0000256" key="2">
    <source>
        <dbReference type="ARBA" id="ARBA00022723"/>
    </source>
</evidence>
<feature type="region of interest" description="Disordered" evidence="8">
    <location>
        <begin position="702"/>
        <end position="831"/>
    </location>
</feature>
<feature type="compositionally biased region" description="Low complexity" evidence="8">
    <location>
        <begin position="788"/>
        <end position="812"/>
    </location>
</feature>
<dbReference type="AlphaFoldDB" id="A0A1Q5Q8A3"/>
<feature type="domain" description="Zn(2)-C6 fungal-type" evidence="9">
    <location>
        <begin position="71"/>
        <end position="100"/>
    </location>
</feature>
<evidence type="ECO:0000256" key="7">
    <source>
        <dbReference type="ARBA" id="ARBA00023242"/>
    </source>
</evidence>
<dbReference type="OrthoDB" id="422427at2759"/>
<keyword evidence="11" id="KW-1185">Reference proteome</keyword>
<evidence type="ECO:0000256" key="5">
    <source>
        <dbReference type="ARBA" id="ARBA00023125"/>
    </source>
</evidence>
<dbReference type="SMART" id="SM00906">
    <property type="entry name" value="Fungal_trans"/>
    <property type="match status" value="1"/>
</dbReference>
<feature type="region of interest" description="Disordered" evidence="8">
    <location>
        <begin position="158"/>
        <end position="183"/>
    </location>
</feature>
<dbReference type="Pfam" id="PF00172">
    <property type="entry name" value="Zn_clus"/>
    <property type="match status" value="1"/>
</dbReference>
<protein>
    <recommendedName>
        <fullName evidence="9">Zn(2)-C6 fungal-type domain-containing protein</fullName>
    </recommendedName>
</protein>
<dbReference type="InterPro" id="IPR007219">
    <property type="entry name" value="XnlR_reg_dom"/>
</dbReference>
<evidence type="ECO:0000259" key="9">
    <source>
        <dbReference type="PROSITE" id="PS50048"/>
    </source>
</evidence>
<dbReference type="SMART" id="SM00066">
    <property type="entry name" value="GAL4"/>
    <property type="match status" value="1"/>
</dbReference>
<keyword evidence="3" id="KW-0862">Zinc</keyword>
<dbReference type="STRING" id="1441469.A0A1Q5Q8A3"/>
<dbReference type="PROSITE" id="PS00463">
    <property type="entry name" value="ZN2_CY6_FUNGAL_1"/>
    <property type="match status" value="1"/>
</dbReference>
<keyword evidence="7" id="KW-0539">Nucleus</keyword>
<gene>
    <name evidence="10" type="ORF">UA08_04113</name>
</gene>
<evidence type="ECO:0000256" key="6">
    <source>
        <dbReference type="ARBA" id="ARBA00023163"/>
    </source>
</evidence>
<dbReference type="GO" id="GO:0043565">
    <property type="term" value="F:sequence-specific DNA binding"/>
    <property type="evidence" value="ECO:0007669"/>
    <property type="project" value="TreeGrafter"/>
</dbReference>
<evidence type="ECO:0000256" key="4">
    <source>
        <dbReference type="ARBA" id="ARBA00023015"/>
    </source>
</evidence>
<dbReference type="GO" id="GO:0006351">
    <property type="term" value="P:DNA-templated transcription"/>
    <property type="evidence" value="ECO:0007669"/>
    <property type="project" value="InterPro"/>
</dbReference>
<proteinExistence type="predicted"/>